<dbReference type="Proteomes" id="UP000279307">
    <property type="component" value="Chromosome 7"/>
</dbReference>
<gene>
    <name evidence="3" type="ORF">DMN91_007321</name>
    <name evidence="2" type="ORF">X777_04988</name>
</gene>
<reference evidence="3" key="3">
    <citation type="submission" date="2018-07" db="EMBL/GenBank/DDBJ databases">
        <authorList>
            <person name="Mckenzie S.K."/>
            <person name="Kronauer D.J.C."/>
        </authorList>
    </citation>
    <scope>NUCLEOTIDE SEQUENCE</scope>
    <source>
        <strain evidence="3">Clonal line C1</strain>
    </source>
</reference>
<dbReference type="OrthoDB" id="20127at2759"/>
<dbReference type="GO" id="GO:0019185">
    <property type="term" value="C:snRNA-activating protein complex"/>
    <property type="evidence" value="ECO:0007669"/>
    <property type="project" value="TreeGrafter"/>
</dbReference>
<feature type="compositionally biased region" description="Low complexity" evidence="1">
    <location>
        <begin position="254"/>
        <end position="271"/>
    </location>
</feature>
<dbReference type="GO" id="GO:0042795">
    <property type="term" value="P:snRNA transcription by RNA polymerase II"/>
    <property type="evidence" value="ECO:0007669"/>
    <property type="project" value="TreeGrafter"/>
</dbReference>
<dbReference type="PANTHER" id="PTHR15131">
    <property type="entry name" value="SMALL NUCLEAR RNA ACTIVATING COMPLEX, POLYPEPTIDE 1"/>
    <property type="match status" value="1"/>
</dbReference>
<dbReference type="GO" id="GO:0042796">
    <property type="term" value="P:snRNA transcription by RNA polymerase III"/>
    <property type="evidence" value="ECO:0007669"/>
    <property type="project" value="TreeGrafter"/>
</dbReference>
<sequence>MEHNHLQPYKSLTEAFRMDCQTLITRFELSYNTNFQNFCEIWRDMQFSLIFAYFPTETVLITFCKKALCISKQFLVNGMSVKERIGALYLLYGIYYKMPKNQNENLKIRVTLSDWNCLMELHSQVKKDEYLDANYILCKLVIDNAFIHCISDTEYGIEKQSCSNQEKPKLDVNLMPEIKDLAEPGGLLSTISKLSKTYEDKKNSLYDAEGDSGLQLYDSDVADSIIESIRRVQSESRIFAKSNANQTTRKTKMKSSLSTISSASSSNSDAQKSLKRIRNRKYIVLAKIGQGFAKGLHSDSEEEQADEDEMEET</sequence>
<reference evidence="3 5" key="2">
    <citation type="journal article" date="2018" name="Genome Res.">
        <title>The genomic architecture and molecular evolution of ant odorant receptors.</title>
        <authorList>
            <person name="McKenzie S.K."/>
            <person name="Kronauer D.J.C."/>
        </authorList>
    </citation>
    <scope>NUCLEOTIDE SEQUENCE [LARGE SCALE GENOMIC DNA]</scope>
    <source>
        <strain evidence="3">Clonal line C1</strain>
    </source>
</reference>
<dbReference type="Pfam" id="PF09808">
    <property type="entry name" value="SNAPC1"/>
    <property type="match status" value="1"/>
</dbReference>
<dbReference type="InterPro" id="IPR019188">
    <property type="entry name" value="SNAPC1"/>
</dbReference>
<dbReference type="EMBL" id="KK107238">
    <property type="protein sequence ID" value="EZA54703.1"/>
    <property type="molecule type" value="Genomic_DNA"/>
</dbReference>
<evidence type="ECO:0000313" key="3">
    <source>
        <dbReference type="EMBL" id="RLU20708.1"/>
    </source>
</evidence>
<protein>
    <submittedName>
        <fullName evidence="2">snRNA-activating protein complex subunit</fullName>
    </submittedName>
</protein>
<organism evidence="2 4">
    <name type="scientific">Ooceraea biroi</name>
    <name type="common">Clonal raider ant</name>
    <name type="synonym">Cerapachys biroi</name>
    <dbReference type="NCBI Taxonomy" id="2015173"/>
    <lineage>
        <taxon>Eukaryota</taxon>
        <taxon>Metazoa</taxon>
        <taxon>Ecdysozoa</taxon>
        <taxon>Arthropoda</taxon>
        <taxon>Hexapoda</taxon>
        <taxon>Insecta</taxon>
        <taxon>Pterygota</taxon>
        <taxon>Neoptera</taxon>
        <taxon>Endopterygota</taxon>
        <taxon>Hymenoptera</taxon>
        <taxon>Apocrita</taxon>
        <taxon>Aculeata</taxon>
        <taxon>Formicoidea</taxon>
        <taxon>Formicidae</taxon>
        <taxon>Dorylinae</taxon>
        <taxon>Ooceraea</taxon>
    </lineage>
</organism>
<evidence type="ECO:0000256" key="1">
    <source>
        <dbReference type="SAM" id="MobiDB-lite"/>
    </source>
</evidence>
<proteinExistence type="predicted"/>
<reference evidence="2 4" key="1">
    <citation type="journal article" date="2014" name="Curr. Biol.">
        <title>The genome of the clonal raider ant Cerapachys biroi.</title>
        <authorList>
            <person name="Oxley P.R."/>
            <person name="Ji L."/>
            <person name="Fetter-Pruneda I."/>
            <person name="McKenzie S.K."/>
            <person name="Li C."/>
            <person name="Hu H."/>
            <person name="Zhang G."/>
            <person name="Kronauer D.J."/>
        </authorList>
    </citation>
    <scope>NUCLEOTIDE SEQUENCE [LARGE SCALE GENOMIC DNA]</scope>
</reference>
<accession>A0A026WFK4</accession>
<evidence type="ECO:0000313" key="4">
    <source>
        <dbReference type="Proteomes" id="UP000053097"/>
    </source>
</evidence>
<dbReference type="STRING" id="2015173.A0A026WFK4"/>
<dbReference type="Proteomes" id="UP000053097">
    <property type="component" value="Unassembled WGS sequence"/>
</dbReference>
<feature type="compositionally biased region" description="Acidic residues" evidence="1">
    <location>
        <begin position="300"/>
        <end position="313"/>
    </location>
</feature>
<name>A0A026WFK4_OOCBI</name>
<dbReference type="AlphaFoldDB" id="A0A026WFK4"/>
<evidence type="ECO:0000313" key="5">
    <source>
        <dbReference type="Proteomes" id="UP000279307"/>
    </source>
</evidence>
<dbReference type="GO" id="GO:0043565">
    <property type="term" value="F:sequence-specific DNA binding"/>
    <property type="evidence" value="ECO:0007669"/>
    <property type="project" value="TreeGrafter"/>
</dbReference>
<dbReference type="EMBL" id="QOIP01000007">
    <property type="protein sequence ID" value="RLU20708.1"/>
    <property type="molecule type" value="Genomic_DNA"/>
</dbReference>
<feature type="region of interest" description="Disordered" evidence="1">
    <location>
        <begin position="294"/>
        <end position="313"/>
    </location>
</feature>
<dbReference type="OMA" id="CEIWKEM"/>
<dbReference type="PANTHER" id="PTHR15131:SF3">
    <property type="entry name" value="SNRNA-ACTIVATING PROTEIN COMPLEX SUBUNIT 1"/>
    <property type="match status" value="1"/>
</dbReference>
<keyword evidence="4" id="KW-1185">Reference proteome</keyword>
<feature type="region of interest" description="Disordered" evidence="1">
    <location>
        <begin position="243"/>
        <end position="272"/>
    </location>
</feature>
<evidence type="ECO:0000313" key="2">
    <source>
        <dbReference type="EMBL" id="EZA54703.1"/>
    </source>
</evidence>